<dbReference type="SUPFAM" id="SSF52047">
    <property type="entry name" value="RNI-like"/>
    <property type="match status" value="1"/>
</dbReference>
<feature type="domain" description="F-box" evidence="1">
    <location>
        <begin position="122"/>
        <end position="175"/>
    </location>
</feature>
<organism evidence="2 3">
    <name type="scientific">Panicum miliaceum</name>
    <name type="common">Proso millet</name>
    <name type="synonym">Broomcorn millet</name>
    <dbReference type="NCBI Taxonomy" id="4540"/>
    <lineage>
        <taxon>Eukaryota</taxon>
        <taxon>Viridiplantae</taxon>
        <taxon>Streptophyta</taxon>
        <taxon>Embryophyta</taxon>
        <taxon>Tracheophyta</taxon>
        <taxon>Spermatophyta</taxon>
        <taxon>Magnoliopsida</taxon>
        <taxon>Liliopsida</taxon>
        <taxon>Poales</taxon>
        <taxon>Poaceae</taxon>
        <taxon>PACMAD clade</taxon>
        <taxon>Panicoideae</taxon>
        <taxon>Panicodae</taxon>
        <taxon>Paniceae</taxon>
        <taxon>Panicinae</taxon>
        <taxon>Panicum</taxon>
        <taxon>Panicum sect. Panicum</taxon>
    </lineage>
</organism>
<dbReference type="Pfam" id="PF00646">
    <property type="entry name" value="F-box"/>
    <property type="match status" value="1"/>
</dbReference>
<dbReference type="SUPFAM" id="SSF81383">
    <property type="entry name" value="F-box domain"/>
    <property type="match status" value="1"/>
</dbReference>
<dbReference type="PROSITE" id="PS50181">
    <property type="entry name" value="FBOX"/>
    <property type="match status" value="1"/>
</dbReference>
<comment type="caution">
    <text evidence="2">The sequence shown here is derived from an EMBL/GenBank/DDBJ whole genome shotgun (WGS) entry which is preliminary data.</text>
</comment>
<reference evidence="3" key="1">
    <citation type="journal article" date="2019" name="Nat. Commun.">
        <title>The genome of broomcorn millet.</title>
        <authorList>
            <person name="Zou C."/>
            <person name="Miki D."/>
            <person name="Li D."/>
            <person name="Tang Q."/>
            <person name="Xiao L."/>
            <person name="Rajput S."/>
            <person name="Deng P."/>
            <person name="Jia W."/>
            <person name="Huang R."/>
            <person name="Zhang M."/>
            <person name="Sun Y."/>
            <person name="Hu J."/>
            <person name="Fu X."/>
            <person name="Schnable P.S."/>
            <person name="Li F."/>
            <person name="Zhang H."/>
            <person name="Feng B."/>
            <person name="Zhu X."/>
            <person name="Liu R."/>
            <person name="Schnable J.C."/>
            <person name="Zhu J.-K."/>
            <person name="Zhang H."/>
        </authorList>
    </citation>
    <scope>NUCLEOTIDE SEQUENCE [LARGE SCALE GENOMIC DNA]</scope>
</reference>
<protein>
    <recommendedName>
        <fullName evidence="1">F-box domain-containing protein</fullName>
    </recommendedName>
</protein>
<sequence>MWRVAGCSKLLVTGALAAAFWFFLRRKSQQRTSKRTAAPQPALMSSTFFVFEIFSGPTFRAMVAWEKSVAVERTKVWGNWGWLLPKACLNTTCSMKCPCDPDPLAEASGDARMVPAGAPSEACRINALPSHVLTRAISFLDARQLVRTCVLSLQWRDLWRSVPRINASREEFDGMPGTWVEQNVLFKKFFNRFLMLRNPTPLDEFNLCYGVRDSEDSTDRDYVAESEDANLWIGHALHCNARSVKVSATEWEAKLHPDPVVFASKCFLTSLELTRVVLFAGFFKNLQMGCTLLERLKLYDCPICDAEVSSQTLKLFTVDTGCFPHREQASISIPSLVDFGYFSGERIPPLLTNLGSLETATVSIGTYADDTPLSDICQFLGGLSNVTHLDLSYEGPKNPETHEKFIGELEERYFTCEHLKIVEIICPENWEDDPMLNDLVKFLVGNGISSDQIEIKNW</sequence>
<dbReference type="STRING" id="4540.A0A3L6S5B1"/>
<proteinExistence type="predicted"/>
<gene>
    <name evidence="2" type="ORF">C2845_PM02G18230</name>
</gene>
<dbReference type="InterPro" id="IPR036047">
    <property type="entry name" value="F-box-like_dom_sf"/>
</dbReference>
<dbReference type="EMBL" id="PQIB02000005">
    <property type="protein sequence ID" value="RLN15493.1"/>
    <property type="molecule type" value="Genomic_DNA"/>
</dbReference>
<dbReference type="AlphaFoldDB" id="A0A3L6S5B1"/>
<dbReference type="InterPro" id="IPR032675">
    <property type="entry name" value="LRR_dom_sf"/>
</dbReference>
<dbReference type="Gene3D" id="1.20.1280.50">
    <property type="match status" value="1"/>
</dbReference>
<dbReference type="Gene3D" id="3.80.10.10">
    <property type="entry name" value="Ribonuclease Inhibitor"/>
    <property type="match status" value="1"/>
</dbReference>
<dbReference type="PANTHER" id="PTHR34223">
    <property type="entry name" value="OS11G0201299 PROTEIN"/>
    <property type="match status" value="1"/>
</dbReference>
<evidence type="ECO:0000259" key="1">
    <source>
        <dbReference type="PROSITE" id="PS50181"/>
    </source>
</evidence>
<evidence type="ECO:0000313" key="2">
    <source>
        <dbReference type="EMBL" id="RLN15493.1"/>
    </source>
</evidence>
<accession>A0A3L6S5B1</accession>
<dbReference type="PANTHER" id="PTHR34223:SF26">
    <property type="entry name" value="OS02G0188900 PROTEIN"/>
    <property type="match status" value="1"/>
</dbReference>
<evidence type="ECO:0000313" key="3">
    <source>
        <dbReference type="Proteomes" id="UP000275267"/>
    </source>
</evidence>
<name>A0A3L6S5B1_PANMI</name>
<dbReference type="OrthoDB" id="614848at2759"/>
<dbReference type="InterPro" id="IPR053197">
    <property type="entry name" value="F-box_SCFL_complex_component"/>
</dbReference>
<dbReference type="Proteomes" id="UP000275267">
    <property type="component" value="Unassembled WGS sequence"/>
</dbReference>
<keyword evidence="3" id="KW-1185">Reference proteome</keyword>
<dbReference type="InterPro" id="IPR001810">
    <property type="entry name" value="F-box_dom"/>
</dbReference>